<evidence type="ECO:0000259" key="4">
    <source>
        <dbReference type="SMART" id="SM00245"/>
    </source>
</evidence>
<evidence type="ECO:0000313" key="6">
    <source>
        <dbReference type="Proteomes" id="UP001491349"/>
    </source>
</evidence>
<dbReference type="Pfam" id="PF03572">
    <property type="entry name" value="Peptidase_S41"/>
    <property type="match status" value="1"/>
</dbReference>
<keyword evidence="1" id="KW-0645">Protease</keyword>
<evidence type="ECO:0000313" key="5">
    <source>
        <dbReference type="EMBL" id="MEK8179999.1"/>
    </source>
</evidence>
<dbReference type="Proteomes" id="UP001491349">
    <property type="component" value="Unassembled WGS sequence"/>
</dbReference>
<dbReference type="InterPro" id="IPR005151">
    <property type="entry name" value="Tail-specific_protease"/>
</dbReference>
<dbReference type="Gene3D" id="3.30.750.44">
    <property type="match status" value="1"/>
</dbReference>
<dbReference type="SMART" id="SM00245">
    <property type="entry name" value="TSPc"/>
    <property type="match status" value="1"/>
</dbReference>
<dbReference type="Pfam" id="PF17804">
    <property type="entry name" value="TSP_NTD"/>
    <property type="match status" value="1"/>
</dbReference>
<dbReference type="EMBL" id="JBBPCB010000003">
    <property type="protein sequence ID" value="MEK8179999.1"/>
    <property type="molecule type" value="Genomic_DNA"/>
</dbReference>
<accession>A0ABU9E026</accession>
<comment type="caution">
    <text evidence="5">The sequence shown here is derived from an EMBL/GenBank/DDBJ whole genome shotgun (WGS) entry which is preliminary data.</text>
</comment>
<dbReference type="PANTHER" id="PTHR32060:SF22">
    <property type="entry name" value="CARBOXYL-TERMINAL-PROCESSING PEPTIDASE 3, CHLOROPLASTIC"/>
    <property type="match status" value="1"/>
</dbReference>
<proteinExistence type="predicted"/>
<sequence>MNRFLIIGLFPLFLLGQTEKNPCKTLSRINTLIQENHYKPKPVDDSLSVYVFKTLLSRLDEENRLFIEPEIKWLQKHELKIDDYLTTNDCTFLDDFYAAYSKTVLRYKTVIETLKKEPFPLSSSEKVQFSKEAFPYAKDEAELKHQYKKRILFNILRDVSEMSTNKDSLTANFETLAATSKAKVFDKSECKIRSYELTKEEFNSAFLSVFCSYFDPHTDYFSQSDKSSFYSNVSSDNLTFGLYVSMTEKDEMTVDEVLPGSSAYFTEKIDKGDQLLKVKHKNDEYEIACASMKKIDEIITSNEYKTADFTFRKKSGEVYSVRLSKKIMKDYQNNVFSFKIKTDNATIGYIRIPSFYATFENGKSSASNDVAKEVYKLQEDQIDGIIIDVENNGGGSMEEAVKLSGLFIDAGPLAIMNDNKNKKEILKDMRRGTIYTGPIVVMVNGFSASASEFFANAMQDYNRAILVGNRTLGKASMQRIFPLDDDNQEFLKLTLEKFYRITGKSNQYSGIMPDIEIPLLFDKQMPREDSNKTALQNDEISVIVKYNRLSNEFKDEVMALSKKRIEQNPIANEIIALNTKINPLYDNDLPPILLHFDKVFDEVNSINKLWKEIKSTGEKKLSMTVEQNSIDIENQKFDEYLKSFNTERVKDIKQNYHILEAVNILNDIKNIKP</sequence>
<dbReference type="PANTHER" id="PTHR32060">
    <property type="entry name" value="TAIL-SPECIFIC PROTEASE"/>
    <property type="match status" value="1"/>
</dbReference>
<dbReference type="InterPro" id="IPR040573">
    <property type="entry name" value="TSP_N"/>
</dbReference>
<evidence type="ECO:0000256" key="1">
    <source>
        <dbReference type="ARBA" id="ARBA00022670"/>
    </source>
</evidence>
<dbReference type="Gene3D" id="2.30.42.10">
    <property type="match status" value="1"/>
</dbReference>
<dbReference type="CDD" id="cd07560">
    <property type="entry name" value="Peptidase_S41_CPP"/>
    <property type="match status" value="1"/>
</dbReference>
<organism evidence="5 6">
    <name type="scientific">Flavobacterium buctense</name>
    <dbReference type="NCBI Taxonomy" id="1648146"/>
    <lineage>
        <taxon>Bacteria</taxon>
        <taxon>Pseudomonadati</taxon>
        <taxon>Bacteroidota</taxon>
        <taxon>Flavobacteriia</taxon>
        <taxon>Flavobacteriales</taxon>
        <taxon>Flavobacteriaceae</taxon>
        <taxon>Flavobacterium</taxon>
    </lineage>
</organism>
<evidence type="ECO:0000256" key="2">
    <source>
        <dbReference type="ARBA" id="ARBA00022801"/>
    </source>
</evidence>
<dbReference type="SUPFAM" id="SSF52096">
    <property type="entry name" value="ClpP/crotonase"/>
    <property type="match status" value="1"/>
</dbReference>
<dbReference type="RefSeq" id="WP_187660470.1">
    <property type="nucleotide sequence ID" value="NZ_JACTAB010000004.1"/>
</dbReference>
<gene>
    <name evidence="5" type="ORF">WMW71_06560</name>
</gene>
<dbReference type="InterPro" id="IPR029045">
    <property type="entry name" value="ClpP/crotonase-like_dom_sf"/>
</dbReference>
<keyword evidence="3" id="KW-0720">Serine protease</keyword>
<keyword evidence="2" id="KW-0378">Hydrolase</keyword>
<reference evidence="5 6" key="1">
    <citation type="submission" date="2024-04" db="EMBL/GenBank/DDBJ databases">
        <title>draft genome sequnece of Flavobacterium buctense JCM 30750.</title>
        <authorList>
            <person name="Kim D.-U."/>
        </authorList>
    </citation>
    <scope>NUCLEOTIDE SEQUENCE [LARGE SCALE GENOMIC DNA]</scope>
    <source>
        <strain evidence="5 6">JCM 30750</strain>
    </source>
</reference>
<evidence type="ECO:0000256" key="3">
    <source>
        <dbReference type="ARBA" id="ARBA00022825"/>
    </source>
</evidence>
<dbReference type="InterPro" id="IPR036034">
    <property type="entry name" value="PDZ_sf"/>
</dbReference>
<feature type="domain" description="Tail specific protease" evidence="4">
    <location>
        <begin position="320"/>
        <end position="518"/>
    </location>
</feature>
<keyword evidence="6" id="KW-1185">Reference proteome</keyword>
<dbReference type="Gene3D" id="3.90.226.10">
    <property type="entry name" value="2-enoyl-CoA Hydratase, Chain A, domain 1"/>
    <property type="match status" value="1"/>
</dbReference>
<protein>
    <submittedName>
        <fullName evidence="5">S41 family peptidase</fullName>
    </submittedName>
</protein>
<name>A0ABU9E026_9FLAO</name>
<dbReference type="InterPro" id="IPR004447">
    <property type="entry name" value="Peptidase_S41A"/>
</dbReference>